<evidence type="ECO:0000313" key="2">
    <source>
        <dbReference type="Proteomes" id="UP000239471"/>
    </source>
</evidence>
<dbReference type="Proteomes" id="UP000239471">
    <property type="component" value="Unassembled WGS sequence"/>
</dbReference>
<dbReference type="EMBL" id="PVXQ01000012">
    <property type="protein sequence ID" value="PRR82843.1"/>
    <property type="molecule type" value="Genomic_DNA"/>
</dbReference>
<keyword evidence="2" id="KW-1185">Reference proteome</keyword>
<proteinExistence type="predicted"/>
<evidence type="ECO:0000313" key="1">
    <source>
        <dbReference type="EMBL" id="PRR82843.1"/>
    </source>
</evidence>
<reference evidence="1 2" key="1">
    <citation type="submission" date="2018-03" db="EMBL/GenBank/DDBJ databases">
        <title>Genome sequence of Clostridium vincentii DSM 10228.</title>
        <authorList>
            <person name="Poehlein A."/>
            <person name="Daniel R."/>
        </authorList>
    </citation>
    <scope>NUCLEOTIDE SEQUENCE [LARGE SCALE GENOMIC DNA]</scope>
    <source>
        <strain evidence="1 2">DSM 10228</strain>
    </source>
</reference>
<gene>
    <name evidence="1" type="ORF">CLVI_14800</name>
</gene>
<dbReference type="OrthoDB" id="1938213at2"/>
<protein>
    <submittedName>
        <fullName evidence="1">Uncharacterized protein</fullName>
    </submittedName>
</protein>
<organism evidence="1 2">
    <name type="scientific">Clostridium vincentii</name>
    <dbReference type="NCBI Taxonomy" id="52704"/>
    <lineage>
        <taxon>Bacteria</taxon>
        <taxon>Bacillati</taxon>
        <taxon>Bacillota</taxon>
        <taxon>Clostridia</taxon>
        <taxon>Eubacteriales</taxon>
        <taxon>Clostridiaceae</taxon>
        <taxon>Clostridium</taxon>
    </lineage>
</organism>
<comment type="caution">
    <text evidence="1">The sequence shown here is derived from an EMBL/GenBank/DDBJ whole genome shotgun (WGS) entry which is preliminary data.</text>
</comment>
<dbReference type="AlphaFoldDB" id="A0A2T0BG77"/>
<name>A0A2T0BG77_9CLOT</name>
<accession>A0A2T0BG77</accession>
<dbReference type="RefSeq" id="WP_106059471.1">
    <property type="nucleotide sequence ID" value="NZ_PVXQ01000012.1"/>
</dbReference>
<sequence length="86" mass="10028">MKDAINSIEEIRNLIFDFDIKIAMNKVSKLIEDLILISSNLSQPKTNKFMSIITLMNIALGNKDYLLYSDILKYELRPFLEQEEKS</sequence>